<evidence type="ECO:0000313" key="1">
    <source>
        <dbReference type="EMBL" id="HGW91372.1"/>
    </source>
</evidence>
<dbReference type="Gene3D" id="1.25.40.10">
    <property type="entry name" value="Tetratricopeptide repeat domain"/>
    <property type="match status" value="7"/>
</dbReference>
<gene>
    <name evidence="1" type="ORF">ENV67_02370</name>
</gene>
<dbReference type="InterPro" id="IPR019734">
    <property type="entry name" value="TPR_rpt"/>
</dbReference>
<dbReference type="Pfam" id="PF13174">
    <property type="entry name" value="TPR_6"/>
    <property type="match status" value="2"/>
</dbReference>
<dbReference type="PANTHER" id="PTHR12558:SF13">
    <property type="entry name" value="CELL DIVISION CYCLE PROTEIN 27 HOMOLOG"/>
    <property type="match status" value="1"/>
</dbReference>
<dbReference type="Pfam" id="PF13432">
    <property type="entry name" value="TPR_16"/>
    <property type="match status" value="1"/>
</dbReference>
<protein>
    <submittedName>
        <fullName evidence="1">Tetratricopeptide repeat protein</fullName>
    </submittedName>
</protein>
<proteinExistence type="predicted"/>
<dbReference type="AlphaFoldDB" id="A0A7C4UC16"/>
<sequence length="899" mass="105828">MILLLFFLNPAQEFKVAKGLFDDEMFELAEKELKNFILNYKDNEYAKEAAVLYLKAMYEQKKYENLIVESNRLIKDYPEKKDDILLLKGKSEIKLKKYNEAERTFSNISDRKKRYTYLGDMFYENGEYKNAIIYYQKLDDDYAYFSIGWCYYKLGRLDDALKYFKMVNDKRYKEEADYLSSKIILYKTGKENDLLQYTKNYPKGRFKPNVYITLGEYYEEKNFQVSRNYYKKVIDEKLDFMDYAQYRIGLLFFKKELFDSSLYYFNLVEPSSKYFGECLYNIARINSIKGENKIAIKLFNEVIKDYPELRDQCYFRIGEIKEKEGNIEEAIDNFKKVKGEIKNGANIQIGNIFLKKGEFDSALYYFSEFEDEKSLFLKGITYYKMKNYDEVIRVCENILKTGKDKDILIKTKLLLGDTYFEKKDYKNGIDYYSDVLKYGDETYKPYALEGLGWAYVGIKDYKNAFNYLDKLSSEYPDFQGKSEIYLTMGDIAYSMKDYGRALEYYDKVKGGNEPEGIYKKGLVLFDKGDYGEAIKSFIELRKRYPLYEKSDEALYLISLSYRNAGDINSSISNLRELLTLTIPKEIKAKSLLLIADNFFDLGKYDSSMFYYDRYTYIFSKPEKGMIPGIRGIAYSVYKMKGEKEFENIVENYLGKYKDTPIYEELSIMFAELYNNIGNLKKGAVLLENIQKPEAKIILSSIYKKTNDEEKMIKVLNELLNIEGTKEFASTELSEYYFFRKRDYEKAIEYSKLLDKPKTNFIYFISLIEKGEDVKENLEGKNLGCYKELLQGIILLRKGDTTGMKFIDNVMNNDSTAPAGLYEKARYYSVKGEDDEARSILLKIKYLYPDSEYFSPGMIMLSKILIKKGNKKDAIKILEEVIGRKDGYEKEARFILNSIR</sequence>
<dbReference type="SMART" id="SM00028">
    <property type="entry name" value="TPR"/>
    <property type="match status" value="12"/>
</dbReference>
<dbReference type="Pfam" id="PF13181">
    <property type="entry name" value="TPR_8"/>
    <property type="match status" value="4"/>
</dbReference>
<organism evidence="1">
    <name type="scientific">candidate division WOR-3 bacterium</name>
    <dbReference type="NCBI Taxonomy" id="2052148"/>
    <lineage>
        <taxon>Bacteria</taxon>
        <taxon>Bacteria division WOR-3</taxon>
    </lineage>
</organism>
<accession>A0A7C4UC16</accession>
<dbReference type="EMBL" id="DTHG01000028">
    <property type="protein sequence ID" value="HGW91372.1"/>
    <property type="molecule type" value="Genomic_DNA"/>
</dbReference>
<dbReference type="PANTHER" id="PTHR12558">
    <property type="entry name" value="CELL DIVISION CYCLE 16,23,27"/>
    <property type="match status" value="1"/>
</dbReference>
<dbReference type="SUPFAM" id="SSF48452">
    <property type="entry name" value="TPR-like"/>
    <property type="match status" value="2"/>
</dbReference>
<dbReference type="InterPro" id="IPR011990">
    <property type="entry name" value="TPR-like_helical_dom_sf"/>
</dbReference>
<name>A0A7C4UC16_UNCW3</name>
<reference evidence="1" key="1">
    <citation type="journal article" date="2020" name="mSystems">
        <title>Genome- and Community-Level Interaction Insights into Carbon Utilization and Element Cycling Functions of Hydrothermarchaeota in Hydrothermal Sediment.</title>
        <authorList>
            <person name="Zhou Z."/>
            <person name="Liu Y."/>
            <person name="Xu W."/>
            <person name="Pan J."/>
            <person name="Luo Z.H."/>
            <person name="Li M."/>
        </authorList>
    </citation>
    <scope>NUCLEOTIDE SEQUENCE [LARGE SCALE GENOMIC DNA]</scope>
    <source>
        <strain evidence="1">SpSt-780</strain>
    </source>
</reference>
<comment type="caution">
    <text evidence="1">The sequence shown here is derived from an EMBL/GenBank/DDBJ whole genome shotgun (WGS) entry which is preliminary data.</text>
</comment>